<evidence type="ECO:0000256" key="1">
    <source>
        <dbReference type="SAM" id="MobiDB-lite"/>
    </source>
</evidence>
<accession>Q1MRS2</accession>
<evidence type="ECO:0000313" key="3">
    <source>
        <dbReference type="EMBL" id="CAJ54304.1"/>
    </source>
</evidence>
<dbReference type="Pfam" id="PF11741">
    <property type="entry name" value="AMIN"/>
    <property type="match status" value="1"/>
</dbReference>
<organism evidence="3 4">
    <name type="scientific">Lawsonia intracellularis (strain PHE/MN1-00)</name>
    <dbReference type="NCBI Taxonomy" id="363253"/>
    <lineage>
        <taxon>Bacteria</taxon>
        <taxon>Pseudomonadati</taxon>
        <taxon>Thermodesulfobacteriota</taxon>
        <taxon>Desulfovibrionia</taxon>
        <taxon>Desulfovibrionales</taxon>
        <taxon>Desulfovibrionaceae</taxon>
        <taxon>Lawsonia</taxon>
    </lineage>
</organism>
<dbReference type="AlphaFoldDB" id="Q1MRS2"/>
<gene>
    <name evidence="3" type="ordered locus">LI0248</name>
</gene>
<dbReference type="EMBL" id="AM180252">
    <property type="protein sequence ID" value="CAJ54304.1"/>
    <property type="molecule type" value="Genomic_DNA"/>
</dbReference>
<feature type="region of interest" description="Disordered" evidence="1">
    <location>
        <begin position="59"/>
        <end position="101"/>
    </location>
</feature>
<sequence length="216" mass="24323">MLILACLAALEFIQDFPNSYQEDGQMVTGIISKIIGSNCDNSSTSDINNKKSIDRDKDTLLSSSNRNTIQAGTPHQENNIKEDLQLTNKNEQTTPEEEEESKFIWLTEAPSELKKGEKAITQTRLSIGKDISFRITADDAIKAQSMMLKNPDRFVLDLQGKWGISLPPIPPTNPWLKKIRLGTNNGNTRLVFDLQKKPSKTEIKQLDTNKIEIQIH</sequence>
<dbReference type="STRING" id="363253.LI0248"/>
<evidence type="ECO:0000259" key="2">
    <source>
        <dbReference type="Pfam" id="PF11741"/>
    </source>
</evidence>
<protein>
    <submittedName>
        <fullName evidence="3">NA</fullName>
    </submittedName>
</protein>
<keyword evidence="4" id="KW-1185">Reference proteome</keyword>
<dbReference type="HOGENOM" id="CLU_1208568_0_0_7"/>
<feature type="compositionally biased region" description="Polar residues" evidence="1">
    <location>
        <begin position="60"/>
        <end position="77"/>
    </location>
</feature>
<dbReference type="InterPro" id="IPR021731">
    <property type="entry name" value="AMIN_dom"/>
</dbReference>
<feature type="domain" description="AMIN" evidence="2">
    <location>
        <begin position="134"/>
        <end position="210"/>
    </location>
</feature>
<name>Q1MRS2_LAWIP</name>
<dbReference type="Gene3D" id="2.60.40.3500">
    <property type="match status" value="1"/>
</dbReference>
<proteinExistence type="predicted"/>
<dbReference type="KEGG" id="lip:LI0248"/>
<evidence type="ECO:0000313" key="4">
    <source>
        <dbReference type="Proteomes" id="UP000002430"/>
    </source>
</evidence>
<reference evidence="3 4" key="1">
    <citation type="submission" date="2005-11" db="EMBL/GenBank/DDBJ databases">
        <title>The complete genome sequence of Lawsonia intracellularis: the causative agent of proliferative enteropathy.</title>
        <authorList>
            <person name="Kaur K."/>
            <person name="Zhang Q."/>
            <person name="Beckler D."/>
            <person name="Munir S."/>
            <person name="Li L."/>
            <person name="Kinsley K."/>
            <person name="Herron L."/>
            <person name="Peterson A."/>
            <person name="May B."/>
            <person name="Singh S."/>
            <person name="Gebhart C."/>
            <person name="Kapur V."/>
        </authorList>
    </citation>
    <scope>NUCLEOTIDE SEQUENCE [LARGE SCALE GENOMIC DNA]</scope>
    <source>
        <strain evidence="3 4">PHE/MN1-00</strain>
    </source>
</reference>
<dbReference type="eggNOG" id="ENOG5033AFR">
    <property type="taxonomic scope" value="Bacteria"/>
</dbReference>
<dbReference type="Proteomes" id="UP000002430">
    <property type="component" value="Chromosome"/>
</dbReference>